<evidence type="ECO:0000313" key="5">
    <source>
        <dbReference type="Proteomes" id="UP001164706"/>
    </source>
</evidence>
<dbReference type="Gene3D" id="1.10.340.30">
    <property type="entry name" value="Hypothetical protein, domain 2"/>
    <property type="match status" value="1"/>
</dbReference>
<feature type="region of interest" description="Disordered" evidence="3">
    <location>
        <begin position="1"/>
        <end position="20"/>
    </location>
</feature>
<reference evidence="4" key="1">
    <citation type="submission" date="2022-11" db="EMBL/GenBank/DDBJ databases">
        <title>Description of Microcella daejonensis nov. sp, isolated from riverside soil.</title>
        <authorList>
            <person name="Molina K.M."/>
            <person name="Kim S.B."/>
        </authorList>
    </citation>
    <scope>NUCLEOTIDE SEQUENCE</scope>
    <source>
        <strain evidence="4">MMS21-STM12</strain>
    </source>
</reference>
<keyword evidence="5" id="KW-1185">Reference proteome</keyword>
<dbReference type="GO" id="GO:0043916">
    <property type="term" value="F:DNA-7-methylguanine glycosylase activity"/>
    <property type="evidence" value="ECO:0007669"/>
    <property type="project" value="TreeGrafter"/>
</dbReference>
<dbReference type="InterPro" id="IPR011257">
    <property type="entry name" value="DNA_glycosylase"/>
</dbReference>
<proteinExistence type="predicted"/>
<dbReference type="GO" id="GO:0005737">
    <property type="term" value="C:cytoplasm"/>
    <property type="evidence" value="ECO:0007669"/>
    <property type="project" value="TreeGrafter"/>
</dbReference>
<dbReference type="PANTHER" id="PTHR43003:SF6">
    <property type="entry name" value="DNA GLYCOSYLASE"/>
    <property type="match status" value="1"/>
</dbReference>
<dbReference type="Proteomes" id="UP001164706">
    <property type="component" value="Chromosome"/>
</dbReference>
<dbReference type="GO" id="GO:0006285">
    <property type="term" value="P:base-excision repair, AP site formation"/>
    <property type="evidence" value="ECO:0007669"/>
    <property type="project" value="TreeGrafter"/>
</dbReference>
<evidence type="ECO:0000313" key="4">
    <source>
        <dbReference type="EMBL" id="WAB82412.1"/>
    </source>
</evidence>
<name>A0A9E8MNX4_9MICO</name>
<feature type="region of interest" description="Disordered" evidence="3">
    <location>
        <begin position="35"/>
        <end position="55"/>
    </location>
</feature>
<dbReference type="GO" id="GO:0032131">
    <property type="term" value="F:alkylated DNA binding"/>
    <property type="evidence" value="ECO:0007669"/>
    <property type="project" value="TreeGrafter"/>
</dbReference>
<sequence>MTPPPPADPRAATPDAETEVRLDGPADLVGTLFPLRRGGGDPTLQRPLDGGPWGELWRTQRTPEGPATLRLTVEESTQDSSCVRVRAWGPGAAWSAAQAGELLGQGDDWAEFDGLLGRLADEPDGPAGPAASALAAVRRRRRGLRLLRTGIVLESAVAAVLEQKVTGVEARRAWRGLIRQHGEVPPGPAPEGMRVLPDAERWRSIPDHDWHRAGVGPQRMRTIRRMAAVAPALERTLALGRGGEAVARALCSIPGVGEWTAAEITQRAHGDADAISVGDYHLAHVVCHWFTGERGDDADMLRLMAPFAGHRQRVVRLITASGVAEERRGPKMTIQDHRAH</sequence>
<organism evidence="4 5">
    <name type="scientific">Microcella daejeonensis</name>
    <dbReference type="NCBI Taxonomy" id="2994971"/>
    <lineage>
        <taxon>Bacteria</taxon>
        <taxon>Bacillati</taxon>
        <taxon>Actinomycetota</taxon>
        <taxon>Actinomycetes</taxon>
        <taxon>Micrococcales</taxon>
        <taxon>Microbacteriaceae</taxon>
        <taxon>Microcella</taxon>
    </lineage>
</organism>
<gene>
    <name evidence="4" type="ORF">OVN18_05255</name>
</gene>
<protein>
    <submittedName>
        <fullName evidence="4">DNA-3-methyladenine glycosylase 2 family protein</fullName>
    </submittedName>
</protein>
<dbReference type="RefSeq" id="WP_267782430.1">
    <property type="nucleotide sequence ID" value="NZ_CP113089.1"/>
</dbReference>
<dbReference type="PANTHER" id="PTHR43003">
    <property type="entry name" value="DNA-3-METHYLADENINE GLYCOSYLASE"/>
    <property type="match status" value="1"/>
</dbReference>
<dbReference type="AlphaFoldDB" id="A0A9E8MNX4"/>
<dbReference type="KEGG" id="mdb:OVN18_05255"/>
<evidence type="ECO:0000256" key="3">
    <source>
        <dbReference type="SAM" id="MobiDB-lite"/>
    </source>
</evidence>
<evidence type="ECO:0000256" key="2">
    <source>
        <dbReference type="ARBA" id="ARBA00023204"/>
    </source>
</evidence>
<dbReference type="EMBL" id="CP113089">
    <property type="protein sequence ID" value="WAB82412.1"/>
    <property type="molecule type" value="Genomic_DNA"/>
</dbReference>
<accession>A0A9E8MNX4</accession>
<dbReference type="GO" id="GO:0006307">
    <property type="term" value="P:DNA alkylation repair"/>
    <property type="evidence" value="ECO:0007669"/>
    <property type="project" value="TreeGrafter"/>
</dbReference>
<dbReference type="GO" id="GO:0008725">
    <property type="term" value="F:DNA-3-methyladenine glycosylase activity"/>
    <property type="evidence" value="ECO:0007669"/>
    <property type="project" value="TreeGrafter"/>
</dbReference>
<dbReference type="SUPFAM" id="SSF48150">
    <property type="entry name" value="DNA-glycosylase"/>
    <property type="match status" value="1"/>
</dbReference>
<dbReference type="InterPro" id="IPR051912">
    <property type="entry name" value="Alkylbase_DNA_Glycosylase/TA"/>
</dbReference>
<keyword evidence="2" id="KW-0234">DNA repair</keyword>
<dbReference type="GO" id="GO:0032993">
    <property type="term" value="C:protein-DNA complex"/>
    <property type="evidence" value="ECO:0007669"/>
    <property type="project" value="TreeGrafter"/>
</dbReference>
<evidence type="ECO:0000256" key="1">
    <source>
        <dbReference type="ARBA" id="ARBA00022763"/>
    </source>
</evidence>
<keyword evidence="1" id="KW-0227">DNA damage</keyword>